<organism evidence="5 6">
    <name type="scientific">Erinaceus europaeus</name>
    <name type="common">Western European hedgehog</name>
    <dbReference type="NCBI Taxonomy" id="9365"/>
    <lineage>
        <taxon>Eukaryota</taxon>
        <taxon>Metazoa</taxon>
        <taxon>Chordata</taxon>
        <taxon>Craniata</taxon>
        <taxon>Vertebrata</taxon>
        <taxon>Euteleostomi</taxon>
        <taxon>Mammalia</taxon>
        <taxon>Eutheria</taxon>
        <taxon>Laurasiatheria</taxon>
        <taxon>Eulipotyphla</taxon>
        <taxon>Erinaceidae</taxon>
        <taxon>Erinaceinae</taxon>
        <taxon>Erinaceus</taxon>
    </lineage>
</organism>
<dbReference type="OrthoDB" id="411785at2759"/>
<dbReference type="GeneID" id="103116508"/>
<evidence type="ECO:0000256" key="1">
    <source>
        <dbReference type="ARBA" id="ARBA00008361"/>
    </source>
</evidence>
<dbReference type="SUPFAM" id="SSF53335">
    <property type="entry name" value="S-adenosyl-L-methionine-dependent methyltransferases"/>
    <property type="match status" value="1"/>
</dbReference>
<dbReference type="GO" id="GO:0008168">
    <property type="term" value="F:methyltransferase activity"/>
    <property type="evidence" value="ECO:0007669"/>
    <property type="project" value="UniProtKB-KW"/>
</dbReference>
<dbReference type="PANTHER" id="PTHR12176:SF83">
    <property type="entry name" value="CITRATE SYNTHASE-LYSINE N-METHYLTRANSFERASE CSKMT, MITOCHONDRIAL"/>
    <property type="match status" value="1"/>
</dbReference>
<keyword evidence="2" id="KW-0489">Methyltransferase</keyword>
<dbReference type="InParanoid" id="A0A1S3WGC9"/>
<evidence type="ECO:0000259" key="4">
    <source>
        <dbReference type="Pfam" id="PF13847"/>
    </source>
</evidence>
<evidence type="ECO:0000256" key="2">
    <source>
        <dbReference type="ARBA" id="ARBA00022603"/>
    </source>
</evidence>
<comment type="similarity">
    <text evidence="1">Belongs to the methyltransferase superfamily.</text>
</comment>
<feature type="domain" description="Methyltransferase" evidence="4">
    <location>
        <begin position="80"/>
        <end position="198"/>
    </location>
</feature>
<dbReference type="CDD" id="cd02440">
    <property type="entry name" value="AdoMet_MTases"/>
    <property type="match status" value="1"/>
</dbReference>
<reference evidence="6" key="1">
    <citation type="submission" date="2025-08" db="UniProtKB">
        <authorList>
            <consortium name="RefSeq"/>
        </authorList>
    </citation>
    <scope>IDENTIFICATION</scope>
</reference>
<protein>
    <submittedName>
        <fullName evidence="6">Citrate synthase-lysine N-methyltransferase CSKMT, mitochondrial</fullName>
    </submittedName>
</protein>
<dbReference type="Gene3D" id="3.40.50.150">
    <property type="entry name" value="Vaccinia Virus protein VP39"/>
    <property type="match status" value="1"/>
</dbReference>
<dbReference type="FunCoup" id="A0A1S3WGC9">
    <property type="interactions" value="27"/>
</dbReference>
<dbReference type="GO" id="GO:0005739">
    <property type="term" value="C:mitochondrion"/>
    <property type="evidence" value="ECO:0007669"/>
    <property type="project" value="UniProtKB-SubCell"/>
</dbReference>
<dbReference type="RefSeq" id="XP_016045179.2">
    <property type="nucleotide sequence ID" value="XM_016189693.2"/>
</dbReference>
<evidence type="ECO:0000313" key="6">
    <source>
        <dbReference type="RefSeq" id="XP_016045179.2"/>
    </source>
</evidence>
<proteinExistence type="inferred from homology"/>
<accession>A0A1S3WGC9</accession>
<evidence type="ECO:0000256" key="3">
    <source>
        <dbReference type="ARBA" id="ARBA00022679"/>
    </source>
</evidence>
<dbReference type="AlphaFoldDB" id="A0A1S3WGC9"/>
<name>A0A1S3WGC9_ERIEU</name>
<keyword evidence="3" id="KW-0808">Transferase</keyword>
<dbReference type="GO" id="GO:0032259">
    <property type="term" value="P:methylation"/>
    <property type="evidence" value="ECO:0007669"/>
    <property type="project" value="UniProtKB-KW"/>
</dbReference>
<dbReference type="PANTHER" id="PTHR12176">
    <property type="entry name" value="SAM-DEPENDENT METHYLTRANSFERASE SUPERFAMILY PROTEIN"/>
    <property type="match status" value="1"/>
</dbReference>
<dbReference type="InterPro" id="IPR029063">
    <property type="entry name" value="SAM-dependent_MTases_sf"/>
</dbReference>
<dbReference type="CTD" id="751071"/>
<sequence>MALLRRILRTETLAAGVRLTSSGSGGSLAGRCLADRQLWDELHSQPRSSHTPTFDWFFGYEEVQGLLVPLLQKPWVTDPVRVLDVGCGTSNLCTGLYTKYPHPVDILGVDFSAVAMAHMDNLLAGGHGHNALCPAHPSSRLSFLQADAQNLESVAPSGSFQLVLDKGTWDAVARGGLPRACKLLSECLRVLNPQGTLIQFSDEDPDVRMPCLELGSQGWTVSMQELGPFRGITYFAYLIKGVPADDTVNWTQEH</sequence>
<gene>
    <name evidence="6" type="primary">CSKMT</name>
</gene>
<dbReference type="eggNOG" id="KOG2352">
    <property type="taxonomic scope" value="Eukaryota"/>
</dbReference>
<dbReference type="InterPro" id="IPR025714">
    <property type="entry name" value="Methyltranfer_dom"/>
</dbReference>
<dbReference type="InterPro" id="IPR051419">
    <property type="entry name" value="Lys/N-term_MeTrsfase_sf"/>
</dbReference>
<keyword evidence="5" id="KW-1185">Reference proteome</keyword>
<evidence type="ECO:0000313" key="5">
    <source>
        <dbReference type="Proteomes" id="UP001652624"/>
    </source>
</evidence>
<dbReference type="Proteomes" id="UP001652624">
    <property type="component" value="Chromosome 17"/>
</dbReference>
<dbReference type="Pfam" id="PF13847">
    <property type="entry name" value="Methyltransf_31"/>
    <property type="match status" value="1"/>
</dbReference>